<dbReference type="Proteomes" id="UP000287394">
    <property type="component" value="Chromosome"/>
</dbReference>
<proteinExistence type="predicted"/>
<dbReference type="KEGG" id="ccot:CCAX7_46560"/>
<evidence type="ECO:0000313" key="1">
    <source>
        <dbReference type="EMBL" id="BDI32605.1"/>
    </source>
</evidence>
<reference evidence="1 2" key="1">
    <citation type="journal article" date="2019" name="Int. J. Syst. Evol. Microbiol.">
        <title>Capsulimonas corticalis gen. nov., sp. nov., an aerobic capsulated bacterium, of a novel bacterial order, Capsulimonadales ord. nov., of the class Armatimonadia of the phylum Armatimonadetes.</title>
        <authorList>
            <person name="Li J."/>
            <person name="Kudo C."/>
            <person name="Tonouchi A."/>
        </authorList>
    </citation>
    <scope>NUCLEOTIDE SEQUENCE [LARGE SCALE GENOMIC DNA]</scope>
    <source>
        <strain evidence="1 2">AX-7</strain>
    </source>
</reference>
<protein>
    <submittedName>
        <fullName evidence="1">Uncharacterized protein</fullName>
    </submittedName>
</protein>
<gene>
    <name evidence="1" type="ORF">CCAX7_46560</name>
</gene>
<evidence type="ECO:0000313" key="2">
    <source>
        <dbReference type="Proteomes" id="UP000287394"/>
    </source>
</evidence>
<accession>A0A402D4X4</accession>
<dbReference type="RefSeq" id="WP_119324575.1">
    <property type="nucleotide sequence ID" value="NZ_AP025739.1"/>
</dbReference>
<keyword evidence="2" id="KW-1185">Reference proteome</keyword>
<sequence>MSDFIHLASQATAIITPHLPAITAYVAGEAGKAAVGKGIDGAFDAAKSLWDAVSAKFAKHPKAEKAASDLTSDPTDLDYQSTFASKLAEVLAAEPDLVTELKHLLESPIVQRIVADDATVRDTQQIATSVAKSRQEIIAHSGAVVERVKQQVTDGRSNP</sequence>
<name>A0A402D4X4_9BACT</name>
<organism evidence="1 2">
    <name type="scientific">Capsulimonas corticalis</name>
    <dbReference type="NCBI Taxonomy" id="2219043"/>
    <lineage>
        <taxon>Bacteria</taxon>
        <taxon>Bacillati</taxon>
        <taxon>Armatimonadota</taxon>
        <taxon>Armatimonadia</taxon>
        <taxon>Capsulimonadales</taxon>
        <taxon>Capsulimonadaceae</taxon>
        <taxon>Capsulimonas</taxon>
    </lineage>
</organism>
<dbReference type="EMBL" id="AP025739">
    <property type="protein sequence ID" value="BDI32605.1"/>
    <property type="molecule type" value="Genomic_DNA"/>
</dbReference>
<dbReference type="AlphaFoldDB" id="A0A402D4X4"/>